<feature type="transmembrane region" description="Helical" evidence="11">
    <location>
        <begin position="134"/>
        <end position="153"/>
    </location>
</feature>
<evidence type="ECO:0000256" key="6">
    <source>
        <dbReference type="ARBA" id="ARBA00022692"/>
    </source>
</evidence>
<keyword evidence="7 11" id="KW-0256">Endoplasmic reticulum</keyword>
<dbReference type="Proteomes" id="UP000193218">
    <property type="component" value="Unassembled WGS sequence"/>
</dbReference>
<name>A0A1Y1URV8_9TREE</name>
<comment type="caution">
    <text evidence="11">Lacks conserved residue(s) required for the propagation of feature annotation.</text>
</comment>
<keyword evidence="8 11" id="KW-1133">Transmembrane helix</keyword>
<comment type="function">
    <text evidence="11">Involved in protein N-glycosylation. Essential for the second step of the dolichol-linked oligosaccharide pathway. Anchors the catalytic subunit ALG13 to the ER.</text>
</comment>
<dbReference type="PANTHER" id="PTHR12154:SF4">
    <property type="entry name" value="UDP-N-ACETYLGLUCOSAMINE TRANSFERASE SUBUNIT ALG14 HOMOLOG"/>
    <property type="match status" value="1"/>
</dbReference>
<feature type="transmembrane region" description="Helical" evidence="11">
    <location>
        <begin position="165"/>
        <end position="186"/>
    </location>
</feature>
<reference evidence="12 13" key="1">
    <citation type="submission" date="2017-03" db="EMBL/GenBank/DDBJ databases">
        <title>Widespread Adenine N6-methylation of Active Genes in Fungi.</title>
        <authorList>
            <consortium name="DOE Joint Genome Institute"/>
            <person name="Mondo S.J."/>
            <person name="Dannebaum R.O."/>
            <person name="Kuo R.C."/>
            <person name="Louie K.B."/>
            <person name="Bewick A.J."/>
            <person name="Labutti K."/>
            <person name="Haridas S."/>
            <person name="Kuo A."/>
            <person name="Salamov A."/>
            <person name="Ahrendt S.R."/>
            <person name="Lau R."/>
            <person name="Bowen B.P."/>
            <person name="Lipzen A."/>
            <person name="Sullivan W."/>
            <person name="Andreopoulos W.B."/>
            <person name="Clum A."/>
            <person name="Lindquist E."/>
            <person name="Daum C."/>
            <person name="Northen T.R."/>
            <person name="Ramamoorthy G."/>
            <person name="Schmitz R.J."/>
            <person name="Gryganskyi A."/>
            <person name="Culley D."/>
            <person name="Magnuson J."/>
            <person name="James T.Y."/>
            <person name="O'Malley M.A."/>
            <person name="Stajich J.E."/>
            <person name="Spatafora J.W."/>
            <person name="Visel A."/>
            <person name="Grigoriev I.V."/>
        </authorList>
    </citation>
    <scope>NUCLEOTIDE SEQUENCE [LARGE SCALE GENOMIC DNA]</scope>
    <source>
        <strain evidence="12 13">NRRL Y-17943</strain>
    </source>
</reference>
<evidence type="ECO:0000256" key="1">
    <source>
        <dbReference type="ARBA" id="ARBA00004389"/>
    </source>
</evidence>
<evidence type="ECO:0000256" key="9">
    <source>
        <dbReference type="ARBA" id="ARBA00023136"/>
    </source>
</evidence>
<dbReference type="STRING" id="4999.A0A1Y1URV8"/>
<dbReference type="InParanoid" id="A0A1Y1URV8"/>
<comment type="subunit">
    <text evidence="4 11">Heterodimer with ALG13 to form a functional enzyme.</text>
</comment>
<dbReference type="Pfam" id="PF08660">
    <property type="entry name" value="Alg14"/>
    <property type="match status" value="1"/>
</dbReference>
<keyword evidence="6 11" id="KW-0812">Transmembrane</keyword>
<keyword evidence="13" id="KW-1185">Reference proteome</keyword>
<comment type="similarity">
    <text evidence="3 11">Belongs to the ALG14 family.</text>
</comment>
<accession>A0A1Y1URV8</accession>
<dbReference type="PANTHER" id="PTHR12154">
    <property type="entry name" value="GLYCOSYL TRANSFERASE-RELATED"/>
    <property type="match status" value="1"/>
</dbReference>
<dbReference type="GO" id="GO:0031965">
    <property type="term" value="C:nuclear membrane"/>
    <property type="evidence" value="ECO:0007669"/>
    <property type="project" value="UniProtKB-SubCell"/>
</dbReference>
<dbReference type="GO" id="GO:0043541">
    <property type="term" value="C:UDP-N-acetylglucosamine transferase complex"/>
    <property type="evidence" value="ECO:0007669"/>
    <property type="project" value="TreeGrafter"/>
</dbReference>
<dbReference type="AlphaFoldDB" id="A0A1Y1URV8"/>
<sequence>MQVLSCLSSTNHVIAGPMVVPLVVLVLLLALLLLVSRLVWICPAVRSQKPTKRQKDETCSLGVFLGSGGHTGEMKILLSSLDLERYKPRRYVVCHGDQLSLVAIANVEGTQPETQTSDYTILSLPRARRVGQPLLSTAMSTFKTILVALWHTFLLPLLQRPEEPWVDLLLVNGPGTCVVLVLVTYIRRFLGLSASRIIYVESFARVNSLSLSGKLLRPWVDTFVVQWPDAAGKGAAGLSGRVRHRGWLV</sequence>
<organism evidence="12 13">
    <name type="scientific">Kockovaella imperatae</name>
    <dbReference type="NCBI Taxonomy" id="4999"/>
    <lineage>
        <taxon>Eukaryota</taxon>
        <taxon>Fungi</taxon>
        <taxon>Dikarya</taxon>
        <taxon>Basidiomycota</taxon>
        <taxon>Agaricomycotina</taxon>
        <taxon>Tremellomycetes</taxon>
        <taxon>Tremellales</taxon>
        <taxon>Cuniculitremaceae</taxon>
        <taxon>Kockovaella</taxon>
    </lineage>
</organism>
<evidence type="ECO:0000256" key="7">
    <source>
        <dbReference type="ARBA" id="ARBA00022824"/>
    </source>
</evidence>
<evidence type="ECO:0000256" key="10">
    <source>
        <dbReference type="ARBA" id="ARBA00032062"/>
    </source>
</evidence>
<proteinExistence type="inferred from homology"/>
<protein>
    <recommendedName>
        <fullName evidence="5 11">UDP-N-acetylglucosamine transferase subunit ALG14</fullName>
    </recommendedName>
    <alternativeName>
        <fullName evidence="10 11">Asparagine-linked glycosylation protein 14</fullName>
    </alternativeName>
</protein>
<keyword evidence="9 11" id="KW-0472">Membrane</keyword>
<evidence type="ECO:0000256" key="11">
    <source>
        <dbReference type="RuleBase" id="RU362127"/>
    </source>
</evidence>
<dbReference type="Gene3D" id="3.40.50.2000">
    <property type="entry name" value="Glycogen Phosphorylase B"/>
    <property type="match status" value="1"/>
</dbReference>
<evidence type="ECO:0000256" key="5">
    <source>
        <dbReference type="ARBA" id="ARBA00017467"/>
    </source>
</evidence>
<dbReference type="FunCoup" id="A0A1Y1URV8">
    <property type="interactions" value="126"/>
</dbReference>
<dbReference type="EMBL" id="NBSH01000001">
    <property type="protein sequence ID" value="ORX40768.1"/>
    <property type="molecule type" value="Genomic_DNA"/>
</dbReference>
<dbReference type="InterPro" id="IPR013969">
    <property type="entry name" value="Oligosacch_biosynth_Alg14"/>
</dbReference>
<dbReference type="GO" id="GO:0006488">
    <property type="term" value="P:dolichol-linked oligosaccharide biosynthetic process"/>
    <property type="evidence" value="ECO:0007669"/>
    <property type="project" value="InterPro"/>
</dbReference>
<comment type="caution">
    <text evidence="12">The sequence shown here is derived from an EMBL/GenBank/DDBJ whole genome shotgun (WGS) entry which is preliminary data.</text>
</comment>
<gene>
    <name evidence="11" type="primary">ALG14</name>
    <name evidence="12" type="ORF">BD324DRAFT_612056</name>
</gene>
<dbReference type="GO" id="GO:0004577">
    <property type="term" value="F:N-acetylglucosaminyldiphosphodolichol N-acetylglucosaminyltransferase activity"/>
    <property type="evidence" value="ECO:0007669"/>
    <property type="project" value="TreeGrafter"/>
</dbReference>
<evidence type="ECO:0000256" key="8">
    <source>
        <dbReference type="ARBA" id="ARBA00022989"/>
    </source>
</evidence>
<evidence type="ECO:0000313" key="12">
    <source>
        <dbReference type="EMBL" id="ORX40768.1"/>
    </source>
</evidence>
<evidence type="ECO:0000256" key="4">
    <source>
        <dbReference type="ARBA" id="ARBA00011335"/>
    </source>
</evidence>
<comment type="subcellular location">
    <subcellularLocation>
        <location evidence="1 11">Endoplasmic reticulum membrane</location>
        <topology evidence="1 11">Single-pass membrane protein</topology>
    </subcellularLocation>
    <subcellularLocation>
        <location evidence="2">Nucleus membrane</location>
        <topology evidence="2">Single-pass membrane protein</topology>
    </subcellularLocation>
</comment>
<evidence type="ECO:0000313" key="13">
    <source>
        <dbReference type="Proteomes" id="UP000193218"/>
    </source>
</evidence>
<evidence type="ECO:0000256" key="2">
    <source>
        <dbReference type="ARBA" id="ARBA00004590"/>
    </source>
</evidence>
<dbReference type="OrthoDB" id="17098at2759"/>
<feature type="transmembrane region" description="Helical" evidence="11">
    <location>
        <begin position="20"/>
        <end position="45"/>
    </location>
</feature>
<evidence type="ECO:0000256" key="3">
    <source>
        <dbReference type="ARBA" id="ARBA00009731"/>
    </source>
</evidence>